<sequence>MNKLNNEFDELQNVINDCQNDVTKFIEGNNSAGTRVRKAMQAVKKMAQDIRVEVQDQKNAQF</sequence>
<dbReference type="InterPro" id="IPR010886">
    <property type="entry name" value="Hc1"/>
</dbReference>
<evidence type="ECO:0000313" key="1">
    <source>
        <dbReference type="EMBL" id="QPI16268.1"/>
    </source>
</evidence>
<protein>
    <recommendedName>
        <fullName evidence="2">Histone H1</fullName>
    </recommendedName>
</protein>
<name>A0A7S9SU23_9VIRU</name>
<proteinExistence type="predicted"/>
<reference evidence="1" key="1">
    <citation type="submission" date="2020-08" db="EMBL/GenBank/DDBJ databases">
        <title>Bridging the membrane lipid divide: bacteria of the FCB group superphylum have the potential to synthesize archaeal ether lipids.</title>
        <authorList>
            <person name="Villanueva L."/>
            <person name="von Meijenfeldt F.A.B."/>
            <person name="Westbye A.B."/>
            <person name="Yadav S."/>
            <person name="Hopmans E.C."/>
            <person name="Dutilh B.E."/>
            <person name="Sinninghe Damste J.S."/>
        </authorList>
    </citation>
    <scope>NUCLEOTIDE SEQUENCE</scope>
    <source>
        <strain evidence="1">NIOZ-UU157</strain>
    </source>
</reference>
<dbReference type="GO" id="GO:0030527">
    <property type="term" value="F:structural constituent of chromatin"/>
    <property type="evidence" value="ECO:0007669"/>
    <property type="project" value="InterPro"/>
</dbReference>
<evidence type="ECO:0008006" key="2">
    <source>
        <dbReference type="Google" id="ProtNLM"/>
    </source>
</evidence>
<organism evidence="1">
    <name type="scientific">Virus NIOZ-UU157</name>
    <dbReference type="NCBI Taxonomy" id="2763269"/>
    <lineage>
        <taxon>Viruses</taxon>
    </lineage>
</organism>
<accession>A0A7S9SU23</accession>
<dbReference type="EMBL" id="MW030548">
    <property type="protein sequence ID" value="QPI16268.1"/>
    <property type="molecule type" value="Genomic_DNA"/>
</dbReference>
<gene>
    <name evidence="1" type="ORF">NIOZUU157_00153</name>
</gene>
<dbReference type="GO" id="GO:0003677">
    <property type="term" value="F:DNA binding"/>
    <property type="evidence" value="ECO:0007669"/>
    <property type="project" value="InterPro"/>
</dbReference>
<dbReference type="Pfam" id="PF07432">
    <property type="entry name" value="Hc1"/>
    <property type="match status" value="1"/>
</dbReference>